<dbReference type="EMBL" id="FNPV01000008">
    <property type="protein sequence ID" value="SDZ09778.1"/>
    <property type="molecule type" value="Genomic_DNA"/>
</dbReference>
<evidence type="ECO:0000313" key="5">
    <source>
        <dbReference type="EMBL" id="SDZ09778.1"/>
    </source>
</evidence>
<evidence type="ECO:0000256" key="1">
    <source>
        <dbReference type="ARBA" id="ARBA00012524"/>
    </source>
</evidence>
<dbReference type="Pfam" id="PF03802">
    <property type="entry name" value="CitX"/>
    <property type="match status" value="1"/>
</dbReference>
<dbReference type="GO" id="GO:0051191">
    <property type="term" value="P:prosthetic group biosynthetic process"/>
    <property type="evidence" value="ECO:0007669"/>
    <property type="project" value="InterPro"/>
</dbReference>
<keyword evidence="2" id="KW-0808">Transferase</keyword>
<dbReference type="GO" id="GO:0050519">
    <property type="term" value="F:holo-citrate lyase synthase activity"/>
    <property type="evidence" value="ECO:0007669"/>
    <property type="project" value="UniProtKB-EC"/>
</dbReference>
<dbReference type="NCBIfam" id="TIGR03124">
    <property type="entry name" value="citrate_citX"/>
    <property type="match status" value="1"/>
</dbReference>
<evidence type="ECO:0000256" key="3">
    <source>
        <dbReference type="ARBA" id="ARBA00022695"/>
    </source>
</evidence>
<organism evidence="5 6">
    <name type="scientific">Tindallia californiensis</name>
    <dbReference type="NCBI Taxonomy" id="159292"/>
    <lineage>
        <taxon>Bacteria</taxon>
        <taxon>Bacillati</taxon>
        <taxon>Bacillota</taxon>
        <taxon>Clostridia</taxon>
        <taxon>Peptostreptococcales</taxon>
        <taxon>Tindalliaceae</taxon>
        <taxon>Tindallia</taxon>
    </lineage>
</organism>
<name>A0A1H3Q9L2_9FIRM</name>
<comment type="catalytic activity">
    <reaction evidence="4">
        <text>apo-[citrate lyase ACP] + 2'-(5''-triphospho-alpha-D-ribosyl)-3'-dephospho-CoA = holo-[citrate lyase ACP] + diphosphate</text>
        <dbReference type="Rhea" id="RHEA:16333"/>
        <dbReference type="Rhea" id="RHEA-COMP:10157"/>
        <dbReference type="Rhea" id="RHEA-COMP:10158"/>
        <dbReference type="ChEBI" id="CHEBI:29999"/>
        <dbReference type="ChEBI" id="CHEBI:33019"/>
        <dbReference type="ChEBI" id="CHEBI:61378"/>
        <dbReference type="ChEBI" id="CHEBI:82683"/>
        <dbReference type="EC" id="2.7.7.61"/>
    </reaction>
</comment>
<evidence type="ECO:0000256" key="2">
    <source>
        <dbReference type="ARBA" id="ARBA00022679"/>
    </source>
</evidence>
<keyword evidence="6" id="KW-1185">Reference proteome</keyword>
<protein>
    <recommendedName>
        <fullName evidence="1">citrate lyase holo-[acyl-carrier protein] synthase</fullName>
        <ecNumber evidence="1">2.7.7.61</ecNumber>
    </recommendedName>
</protein>
<dbReference type="STRING" id="159292.SAMN05192546_108153"/>
<proteinExistence type="predicted"/>
<dbReference type="EC" id="2.7.7.61" evidence="1"/>
<accession>A0A1H3Q9L2</accession>
<evidence type="ECO:0000256" key="4">
    <source>
        <dbReference type="ARBA" id="ARBA00048574"/>
    </source>
</evidence>
<dbReference type="InterPro" id="IPR005551">
    <property type="entry name" value="CitX"/>
</dbReference>
<sequence>MLDKRMRRVLEAKEERSAFQKEWIARYQLPMISLTLNLPGGFEAYKEWETIFHIALKTIDRAYDGNIVDKHSRLGKWGPEGFWVIDLPAVQIKEKAIDLENSHRGGRIFDIDVLDEKGSMLSRRDLLMEGRVCLVCDEKALLCYREKKHDFEEVKASAQKIIFKGLVTDE</sequence>
<evidence type="ECO:0000313" key="6">
    <source>
        <dbReference type="Proteomes" id="UP000199230"/>
    </source>
</evidence>
<reference evidence="5 6" key="1">
    <citation type="submission" date="2016-10" db="EMBL/GenBank/DDBJ databases">
        <authorList>
            <person name="de Groot N.N."/>
        </authorList>
    </citation>
    <scope>NUCLEOTIDE SEQUENCE [LARGE SCALE GENOMIC DNA]</scope>
    <source>
        <strain evidence="5 6">APO</strain>
    </source>
</reference>
<dbReference type="OrthoDB" id="3196716at2"/>
<gene>
    <name evidence="5" type="ORF">SAMN05192546_108153</name>
</gene>
<dbReference type="AlphaFoldDB" id="A0A1H3Q9L2"/>
<keyword evidence="3" id="KW-0548">Nucleotidyltransferase</keyword>
<dbReference type="Proteomes" id="UP000199230">
    <property type="component" value="Unassembled WGS sequence"/>
</dbReference>